<organism evidence="3 4">
    <name type="scientific">Ricinus communis</name>
    <name type="common">Castor bean</name>
    <dbReference type="NCBI Taxonomy" id="3988"/>
    <lineage>
        <taxon>Eukaryota</taxon>
        <taxon>Viridiplantae</taxon>
        <taxon>Streptophyta</taxon>
        <taxon>Embryophyta</taxon>
        <taxon>Tracheophyta</taxon>
        <taxon>Spermatophyta</taxon>
        <taxon>Magnoliopsida</taxon>
        <taxon>eudicotyledons</taxon>
        <taxon>Gunneridae</taxon>
        <taxon>Pentapetalae</taxon>
        <taxon>rosids</taxon>
        <taxon>fabids</taxon>
        <taxon>Malpighiales</taxon>
        <taxon>Euphorbiaceae</taxon>
        <taxon>Acalyphoideae</taxon>
        <taxon>Acalypheae</taxon>
        <taxon>Ricinus</taxon>
    </lineage>
</organism>
<evidence type="ECO:0000256" key="2">
    <source>
        <dbReference type="PROSITE-ProRule" id="PRU00708"/>
    </source>
</evidence>
<keyword evidence="4" id="KW-1185">Reference proteome</keyword>
<keyword evidence="1" id="KW-0677">Repeat</keyword>
<evidence type="ECO:0000256" key="1">
    <source>
        <dbReference type="ARBA" id="ARBA00022737"/>
    </source>
</evidence>
<dbReference type="InterPro" id="IPR002885">
    <property type="entry name" value="PPR_rpt"/>
</dbReference>
<dbReference type="AlphaFoldDB" id="B9RTK9"/>
<dbReference type="Proteomes" id="UP000008311">
    <property type="component" value="Unassembled WGS sequence"/>
</dbReference>
<dbReference type="NCBIfam" id="TIGR00756">
    <property type="entry name" value="PPR"/>
    <property type="match status" value="1"/>
</dbReference>
<feature type="repeat" description="PPR" evidence="2">
    <location>
        <begin position="20"/>
        <end position="54"/>
    </location>
</feature>
<evidence type="ECO:0000313" key="4">
    <source>
        <dbReference type="Proteomes" id="UP000008311"/>
    </source>
</evidence>
<dbReference type="InParanoid" id="B9RTK9"/>
<gene>
    <name evidence="3" type="ORF">RCOM_0911140</name>
</gene>
<dbReference type="InterPro" id="IPR011990">
    <property type="entry name" value="TPR-like_helical_dom_sf"/>
</dbReference>
<dbReference type="Gene3D" id="1.25.40.10">
    <property type="entry name" value="Tetratricopeptide repeat domain"/>
    <property type="match status" value="1"/>
</dbReference>
<sequence length="77" mass="9015">MNSTRRRAFREMKTLCPSPSLQVYNSIIHGYARNGKFDDAVFYLNHLKEFNLFPVSDTYNGLVQAHGKYKMYDEMGM</sequence>
<accession>B9RTK9</accession>
<reference evidence="4" key="1">
    <citation type="journal article" date="2010" name="Nat. Biotechnol.">
        <title>Draft genome sequence of the oilseed species Ricinus communis.</title>
        <authorList>
            <person name="Chan A.P."/>
            <person name="Crabtree J."/>
            <person name="Zhao Q."/>
            <person name="Lorenzi H."/>
            <person name="Orvis J."/>
            <person name="Puiu D."/>
            <person name="Melake-Berhan A."/>
            <person name="Jones K.M."/>
            <person name="Redman J."/>
            <person name="Chen G."/>
            <person name="Cahoon E.B."/>
            <person name="Gedil M."/>
            <person name="Stanke M."/>
            <person name="Haas B.J."/>
            <person name="Wortman J.R."/>
            <person name="Fraser-Liggett C.M."/>
            <person name="Ravel J."/>
            <person name="Rabinowicz P.D."/>
        </authorList>
    </citation>
    <scope>NUCLEOTIDE SEQUENCE [LARGE SCALE GENOMIC DNA]</scope>
    <source>
        <strain evidence="4">cv. Hale</strain>
    </source>
</reference>
<dbReference type="EMBL" id="EQ973814">
    <property type="protein sequence ID" value="EEF45241.1"/>
    <property type="molecule type" value="Genomic_DNA"/>
</dbReference>
<dbReference type="PANTHER" id="PTHR47493">
    <property type="entry name" value="OS08G0520200 PROTEIN"/>
    <property type="match status" value="1"/>
</dbReference>
<evidence type="ECO:0000313" key="3">
    <source>
        <dbReference type="EMBL" id="EEF45241.1"/>
    </source>
</evidence>
<dbReference type="eggNOG" id="KOG4197">
    <property type="taxonomic scope" value="Eukaryota"/>
</dbReference>
<dbReference type="PANTHER" id="PTHR47493:SF3">
    <property type="entry name" value="PENTACOTRIPEPTIDE-REPEAT REGION OF PRORP DOMAIN-CONTAINING PROTEIN"/>
    <property type="match status" value="1"/>
</dbReference>
<protein>
    <recommendedName>
        <fullName evidence="5">Pentatricopeptide repeat-containing protein</fullName>
    </recommendedName>
</protein>
<proteinExistence type="predicted"/>
<dbReference type="Pfam" id="PF13041">
    <property type="entry name" value="PPR_2"/>
    <property type="match status" value="1"/>
</dbReference>
<name>B9RTK9_RICCO</name>
<dbReference type="PROSITE" id="PS51375">
    <property type="entry name" value="PPR"/>
    <property type="match status" value="1"/>
</dbReference>
<evidence type="ECO:0008006" key="5">
    <source>
        <dbReference type="Google" id="ProtNLM"/>
    </source>
</evidence>